<evidence type="ECO:0000259" key="4">
    <source>
        <dbReference type="Pfam" id="PF04064"/>
    </source>
</evidence>
<dbReference type="Gene3D" id="1.25.10.10">
    <property type="entry name" value="Leucine-rich Repeat Variant"/>
    <property type="match status" value="1"/>
</dbReference>
<accession>A0A9P0ATK1</accession>
<evidence type="ECO:0000313" key="5">
    <source>
        <dbReference type="EMBL" id="CAH0548664.1"/>
    </source>
</evidence>
<dbReference type="Proteomes" id="UP001154078">
    <property type="component" value="Chromosome 10"/>
</dbReference>
<evidence type="ECO:0000256" key="1">
    <source>
        <dbReference type="ARBA" id="ARBA00006712"/>
    </source>
</evidence>
<dbReference type="SUPFAM" id="SSF48371">
    <property type="entry name" value="ARM repeat"/>
    <property type="match status" value="1"/>
</dbReference>
<dbReference type="PANTHER" id="PTHR13387:SF9">
    <property type="entry name" value="PROTEIN HGH1 HOMOLOG"/>
    <property type="match status" value="1"/>
</dbReference>
<keyword evidence="6" id="KW-1185">Reference proteome</keyword>
<name>A0A9P0ATK1_BRAAE</name>
<dbReference type="Pfam" id="PF04064">
    <property type="entry name" value="DUF384"/>
    <property type="match status" value="1"/>
</dbReference>
<dbReference type="Pfam" id="PF04063">
    <property type="entry name" value="DUF383"/>
    <property type="match status" value="1"/>
</dbReference>
<organism evidence="5 6">
    <name type="scientific">Brassicogethes aeneus</name>
    <name type="common">Rape pollen beetle</name>
    <name type="synonym">Meligethes aeneus</name>
    <dbReference type="NCBI Taxonomy" id="1431903"/>
    <lineage>
        <taxon>Eukaryota</taxon>
        <taxon>Metazoa</taxon>
        <taxon>Ecdysozoa</taxon>
        <taxon>Arthropoda</taxon>
        <taxon>Hexapoda</taxon>
        <taxon>Insecta</taxon>
        <taxon>Pterygota</taxon>
        <taxon>Neoptera</taxon>
        <taxon>Endopterygota</taxon>
        <taxon>Coleoptera</taxon>
        <taxon>Polyphaga</taxon>
        <taxon>Cucujiformia</taxon>
        <taxon>Nitidulidae</taxon>
        <taxon>Meligethinae</taxon>
        <taxon>Brassicogethes</taxon>
    </lineage>
</organism>
<sequence length="368" mass="42041">MSEVKEIVKFLHIGARLDLKALALENILGLTGTDDGLKVILDIPQILVCLISLLGDRSLPISKDSALCLVNISANEKGATKLIDLDVKGNCPPMQSPPDDIVKCTLKYIFDSESFIADQSCMILSNLTRPLHLAEKVIDLILNTGKNFDDIVNIFTKNDYNKNGAKLDYLGPVLSNLSQSSRVRKVFLDREKCVIQRLLPFTEYKESVVRRGGIVGTLKNCCFEEEYHEWLLSDEVDILSRLLLPLAGNEEVDDEDNDKLPLDLQYLPEDKVRESDPDIRCILLEALTQLCVKKQNREFVRNKNTYIILRELHKWEKCRKALLACENLVDILIRTEEEIDKENLKDVEVPEDMHEKFHKMDEDFINDK</sequence>
<feature type="domain" description="Protein HGH1 C-terminal" evidence="4">
    <location>
        <begin position="286"/>
        <end position="339"/>
    </location>
</feature>
<dbReference type="InterPro" id="IPR016024">
    <property type="entry name" value="ARM-type_fold"/>
</dbReference>
<dbReference type="AlphaFoldDB" id="A0A9P0ATK1"/>
<proteinExistence type="inferred from homology"/>
<protein>
    <recommendedName>
        <fullName evidence="2">Protein HGH1 homolog</fullName>
    </recommendedName>
</protein>
<feature type="domain" description="Protein HGH1 N-terminal" evidence="3">
    <location>
        <begin position="108"/>
        <end position="281"/>
    </location>
</feature>
<dbReference type="PANTHER" id="PTHR13387">
    <property type="entry name" value="PROTEIN HGH1 HOMOLOG"/>
    <property type="match status" value="1"/>
</dbReference>
<dbReference type="EMBL" id="OV121141">
    <property type="protein sequence ID" value="CAH0548664.1"/>
    <property type="molecule type" value="Genomic_DNA"/>
</dbReference>
<dbReference type="InterPro" id="IPR039717">
    <property type="entry name" value="Hgh1"/>
</dbReference>
<gene>
    <name evidence="5" type="ORF">MELIAE_LOCUS2094</name>
</gene>
<evidence type="ECO:0000259" key="3">
    <source>
        <dbReference type="Pfam" id="PF04063"/>
    </source>
</evidence>
<dbReference type="InterPro" id="IPR007206">
    <property type="entry name" value="Protein_HGH1_C"/>
</dbReference>
<comment type="similarity">
    <text evidence="1">Belongs to the HGH1 family.</text>
</comment>
<dbReference type="InterPro" id="IPR007205">
    <property type="entry name" value="Protein_HGH1_N"/>
</dbReference>
<evidence type="ECO:0000256" key="2">
    <source>
        <dbReference type="ARBA" id="ARBA00014076"/>
    </source>
</evidence>
<evidence type="ECO:0000313" key="6">
    <source>
        <dbReference type="Proteomes" id="UP001154078"/>
    </source>
</evidence>
<reference evidence="5" key="1">
    <citation type="submission" date="2021-12" db="EMBL/GenBank/DDBJ databases">
        <authorList>
            <person name="King R."/>
        </authorList>
    </citation>
    <scope>NUCLEOTIDE SEQUENCE</scope>
</reference>
<dbReference type="OrthoDB" id="338814at2759"/>
<dbReference type="InterPro" id="IPR011989">
    <property type="entry name" value="ARM-like"/>
</dbReference>